<evidence type="ECO:0000313" key="3">
    <source>
        <dbReference type="Proteomes" id="UP000612456"/>
    </source>
</evidence>
<dbReference type="InterPro" id="IPR036259">
    <property type="entry name" value="MFS_trans_sf"/>
</dbReference>
<keyword evidence="1" id="KW-0812">Transmembrane</keyword>
<protein>
    <submittedName>
        <fullName evidence="2">Uncharacterized protein</fullName>
    </submittedName>
</protein>
<dbReference type="Proteomes" id="UP000612456">
    <property type="component" value="Unassembled WGS sequence"/>
</dbReference>
<proteinExistence type="predicted"/>
<gene>
    <name evidence="2" type="ORF">GCM10010911_55990</name>
</gene>
<name>A0A916ZE09_9BACL</name>
<comment type="caution">
    <text evidence="2">The sequence shown here is derived from an EMBL/GenBank/DDBJ whole genome shotgun (WGS) entry which is preliminary data.</text>
</comment>
<dbReference type="AlphaFoldDB" id="A0A916ZE09"/>
<keyword evidence="1" id="KW-0472">Membrane</keyword>
<evidence type="ECO:0000256" key="1">
    <source>
        <dbReference type="SAM" id="Phobius"/>
    </source>
</evidence>
<organism evidence="2 3">
    <name type="scientific">Paenibacillus nasutitermitis</name>
    <dbReference type="NCBI Taxonomy" id="1652958"/>
    <lineage>
        <taxon>Bacteria</taxon>
        <taxon>Bacillati</taxon>
        <taxon>Bacillota</taxon>
        <taxon>Bacilli</taxon>
        <taxon>Bacillales</taxon>
        <taxon>Paenibacillaceae</taxon>
        <taxon>Paenibacillus</taxon>
    </lineage>
</organism>
<sequence length="149" mass="16325">MDSERFYRKVTTIIYALVIAATVALMLLLGLPLARLSHFGFSLGALMIGETAVYAMVMMYHSNRKRARRMIPGYLAFGTVTGLYMAAVLVVILVFSILLDVSAFTYALIHFILLAVAGAIAGCVALFTRYSEQDERGATGAVGPRYFKK</sequence>
<feature type="transmembrane region" description="Helical" evidence="1">
    <location>
        <begin position="104"/>
        <end position="127"/>
    </location>
</feature>
<feature type="transmembrane region" description="Helical" evidence="1">
    <location>
        <begin position="73"/>
        <end position="98"/>
    </location>
</feature>
<reference evidence="2" key="2">
    <citation type="submission" date="2020-09" db="EMBL/GenBank/DDBJ databases">
        <authorList>
            <person name="Sun Q."/>
            <person name="Zhou Y."/>
        </authorList>
    </citation>
    <scope>NUCLEOTIDE SEQUENCE</scope>
    <source>
        <strain evidence="2">CGMCC 1.15178</strain>
    </source>
</reference>
<dbReference type="RefSeq" id="WP_188997281.1">
    <property type="nucleotide sequence ID" value="NZ_BMHP01000005.1"/>
</dbReference>
<feature type="transmembrane region" description="Helical" evidence="1">
    <location>
        <begin position="12"/>
        <end position="33"/>
    </location>
</feature>
<reference evidence="2" key="1">
    <citation type="journal article" date="2014" name="Int. J. Syst. Evol. Microbiol.">
        <title>Complete genome sequence of Corynebacterium casei LMG S-19264T (=DSM 44701T), isolated from a smear-ripened cheese.</title>
        <authorList>
            <consortium name="US DOE Joint Genome Institute (JGI-PGF)"/>
            <person name="Walter F."/>
            <person name="Albersmeier A."/>
            <person name="Kalinowski J."/>
            <person name="Ruckert C."/>
        </authorList>
    </citation>
    <scope>NUCLEOTIDE SEQUENCE</scope>
    <source>
        <strain evidence="2">CGMCC 1.15178</strain>
    </source>
</reference>
<keyword evidence="3" id="KW-1185">Reference proteome</keyword>
<dbReference type="EMBL" id="BMHP01000005">
    <property type="protein sequence ID" value="GGD90146.1"/>
    <property type="molecule type" value="Genomic_DNA"/>
</dbReference>
<evidence type="ECO:0000313" key="2">
    <source>
        <dbReference type="EMBL" id="GGD90146.1"/>
    </source>
</evidence>
<dbReference type="SUPFAM" id="SSF103473">
    <property type="entry name" value="MFS general substrate transporter"/>
    <property type="match status" value="1"/>
</dbReference>
<accession>A0A916ZE09</accession>
<feature type="transmembrane region" description="Helical" evidence="1">
    <location>
        <begin position="39"/>
        <end position="61"/>
    </location>
</feature>
<keyword evidence="1" id="KW-1133">Transmembrane helix</keyword>